<dbReference type="AlphaFoldDB" id="A0A9X4NDI6"/>
<protein>
    <submittedName>
        <fullName evidence="1">Uncharacterized protein</fullName>
    </submittedName>
</protein>
<reference evidence="1" key="2">
    <citation type="journal article" date="2023" name="Food Microbiol.">
        <title>Evaluation of the fermentation potential of lactic acid bacteria isolated from herbs, fruits and vegetables as starter cultures in nut-based milk alternatives.</title>
        <authorList>
            <person name="Huang W."/>
            <person name="Dong A."/>
            <person name="Pham H.T."/>
            <person name="Zhou C."/>
            <person name="Huo Z."/>
            <person name="Watjen A.P."/>
            <person name="Prakash S."/>
            <person name="Bang-Berthelsen C.H."/>
            <person name="Turner M.S."/>
        </authorList>
    </citation>
    <scope>NUCLEOTIDE SEQUENCE</scope>
    <source>
        <strain evidence="1">581</strain>
    </source>
</reference>
<comment type="caution">
    <text evidence="1">The sequence shown here is derived from an EMBL/GenBank/DDBJ whole genome shotgun (WGS) entry which is preliminary data.</text>
</comment>
<gene>
    <name evidence="1" type="ORF">OGZ39_09080</name>
</gene>
<dbReference type="EMBL" id="JAOWLP010000007">
    <property type="protein sequence ID" value="MDG4981812.1"/>
    <property type="molecule type" value="Genomic_DNA"/>
</dbReference>
<name>A0A9X4NDI6_9LACT</name>
<organism evidence="1 2">
    <name type="scientific">Lactococcus lactis</name>
    <dbReference type="NCBI Taxonomy" id="1358"/>
    <lineage>
        <taxon>Bacteria</taxon>
        <taxon>Bacillati</taxon>
        <taxon>Bacillota</taxon>
        <taxon>Bacilli</taxon>
        <taxon>Lactobacillales</taxon>
        <taxon>Streptococcaceae</taxon>
        <taxon>Lactococcus</taxon>
    </lineage>
</organism>
<dbReference type="Gene3D" id="3.40.630.30">
    <property type="match status" value="1"/>
</dbReference>
<dbReference type="Proteomes" id="UP001152656">
    <property type="component" value="Unassembled WGS sequence"/>
</dbReference>
<dbReference type="RefSeq" id="WP_278216323.1">
    <property type="nucleotide sequence ID" value="NZ_JAOWLP010000007.1"/>
</dbReference>
<dbReference type="InterPro" id="IPR016181">
    <property type="entry name" value="Acyl_CoA_acyltransferase"/>
</dbReference>
<evidence type="ECO:0000313" key="2">
    <source>
        <dbReference type="Proteomes" id="UP001152656"/>
    </source>
</evidence>
<reference evidence="1" key="1">
    <citation type="submission" date="2022-10" db="EMBL/GenBank/DDBJ databases">
        <authorList>
            <person name="Turner M.S."/>
            <person name="Huang W."/>
        </authorList>
    </citation>
    <scope>NUCLEOTIDE SEQUENCE</scope>
    <source>
        <strain evidence="1">581</strain>
    </source>
</reference>
<sequence>MSIKLLKIEEFSKEQIVQWDALLSDDFACRLHSTYAWLYANSKTEESGQLMAVDIDDKEQIRAGLPFCITKESIREHYNLKNFIEGPDIYSKIKVKTNIDFTQFFPAVLITSISGGGCDFRYHKDNSDEENKNVLVELIKELEKIKGIRFLYFAFVSERSKYLTSILLQLGYLKAVQGYRYFLEPMLIPEYLLGFRSNRKRKIKKEILEMNSPDVVFERKSIEEGIDDFLELSRKNFEKYNPDTPFNYEFGKKKIIEFTERLSEGKPFFTSLNKEGKRHAILYSIIYDGGLYNYMLGTDYEVTNKKFPAYFILGYYYSLIICKQEGLKFIQIYDGLDITKRSRGCKYEKLFLYYKKELMNDELRQAVERMSTEKEKYFKNFE</sequence>
<dbReference type="SUPFAM" id="SSF55729">
    <property type="entry name" value="Acyl-CoA N-acyltransferases (Nat)"/>
    <property type="match status" value="1"/>
</dbReference>
<evidence type="ECO:0000313" key="1">
    <source>
        <dbReference type="EMBL" id="MDG4981812.1"/>
    </source>
</evidence>
<proteinExistence type="predicted"/>
<accession>A0A9X4NDI6</accession>